<dbReference type="AlphaFoldDB" id="A0A5S9PLU2"/>
<organism evidence="2 3">
    <name type="scientific">BD1-7 clade bacterium</name>
    <dbReference type="NCBI Taxonomy" id="2029982"/>
    <lineage>
        <taxon>Bacteria</taxon>
        <taxon>Pseudomonadati</taxon>
        <taxon>Pseudomonadota</taxon>
        <taxon>Gammaproteobacteria</taxon>
        <taxon>Cellvibrionales</taxon>
        <taxon>Spongiibacteraceae</taxon>
        <taxon>BD1-7 clade</taxon>
    </lineage>
</organism>
<protein>
    <recommendedName>
        <fullName evidence="4">Alginate export domain-containing protein</fullName>
    </recommendedName>
</protein>
<evidence type="ECO:0000313" key="2">
    <source>
        <dbReference type="EMBL" id="CAA0105359.1"/>
    </source>
</evidence>
<feature type="signal peptide" evidence="1">
    <location>
        <begin position="1"/>
        <end position="22"/>
    </location>
</feature>
<name>A0A5S9PLU2_9GAMM</name>
<evidence type="ECO:0000313" key="3">
    <source>
        <dbReference type="Proteomes" id="UP000434580"/>
    </source>
</evidence>
<sequence length="440" mass="49795">MSLKKSFLAGLTGLLFCAPLTADEFKASGYIEGELRYFPTSPIFDQQDSFFGSVAFEPELYWASEDQRNSLTFQPFGRWDSSDGNRTHADIREFFYLYAGDSWQLVAGVNKVFWGVTESAHLVDIVNQTDVVEAFNGEAKLGQPMISVGFEQEWGNLDLYVLPYFRTRRFASGNERYQFSLPVLDEPLPFNYQKTVYESSQRQAHVDYAARWANFYGDFDIAISAFNGTDREAIPILGTVDVVSIDPPVGVPKELSVYYQQLTQVGLEMQYVWEEWIFKFEGTQKWLGTGNYASFATGFEYTFNESLWGEDWGILVEYLWNNRKSVNIAGPSAQATGVPVPEDLASQAVIPGEFLSPFENDIFVGTRFALNDAGSTDFVAGFIRDLESHTMTFTFEGSTRIGDSVRLSANVYLLSNVARDSSFFFSRKDDLVELKAAWYF</sequence>
<keyword evidence="1" id="KW-0732">Signal</keyword>
<proteinExistence type="predicted"/>
<accession>A0A5S9PLU2</accession>
<feature type="chain" id="PRO_5030138052" description="Alginate export domain-containing protein" evidence="1">
    <location>
        <begin position="23"/>
        <end position="440"/>
    </location>
</feature>
<dbReference type="Proteomes" id="UP000434580">
    <property type="component" value="Unassembled WGS sequence"/>
</dbReference>
<dbReference type="OrthoDB" id="1188513at2"/>
<evidence type="ECO:0000256" key="1">
    <source>
        <dbReference type="SAM" id="SignalP"/>
    </source>
</evidence>
<dbReference type="EMBL" id="CACSII010000012">
    <property type="protein sequence ID" value="CAA0105359.1"/>
    <property type="molecule type" value="Genomic_DNA"/>
</dbReference>
<reference evidence="2 3" key="1">
    <citation type="submission" date="2019-11" db="EMBL/GenBank/DDBJ databases">
        <authorList>
            <person name="Holert J."/>
        </authorList>
    </citation>
    <scope>NUCLEOTIDE SEQUENCE [LARGE SCALE GENOMIC DNA]</scope>
    <source>
        <strain evidence="2">BC5_2</strain>
    </source>
</reference>
<evidence type="ECO:0008006" key="4">
    <source>
        <dbReference type="Google" id="ProtNLM"/>
    </source>
</evidence>
<gene>
    <name evidence="2" type="ORF">DPBNPPHM_01172</name>
</gene>